<feature type="domain" description="DUF1559" evidence="3">
    <location>
        <begin position="36"/>
        <end position="335"/>
    </location>
</feature>
<feature type="region of interest" description="Disordered" evidence="1">
    <location>
        <begin position="249"/>
        <end position="270"/>
    </location>
</feature>
<dbReference type="EMBL" id="CP036316">
    <property type="protein sequence ID" value="QDT66308.1"/>
    <property type="molecule type" value="Genomic_DNA"/>
</dbReference>
<keyword evidence="2" id="KW-0812">Transmembrane</keyword>
<feature type="region of interest" description="Disordered" evidence="1">
    <location>
        <begin position="141"/>
        <end position="162"/>
    </location>
</feature>
<organism evidence="4 5">
    <name type="scientific">Calycomorphotria hydatis</name>
    <dbReference type="NCBI Taxonomy" id="2528027"/>
    <lineage>
        <taxon>Bacteria</taxon>
        <taxon>Pseudomonadati</taxon>
        <taxon>Planctomycetota</taxon>
        <taxon>Planctomycetia</taxon>
        <taxon>Planctomycetales</taxon>
        <taxon>Planctomycetaceae</taxon>
        <taxon>Calycomorphotria</taxon>
    </lineage>
</organism>
<proteinExistence type="predicted"/>
<dbReference type="NCBIfam" id="TIGR02532">
    <property type="entry name" value="IV_pilin_GFxxxE"/>
    <property type="match status" value="1"/>
</dbReference>
<keyword evidence="2" id="KW-0472">Membrane</keyword>
<dbReference type="InterPro" id="IPR027558">
    <property type="entry name" value="Pre_pil_HX9DG_C"/>
</dbReference>
<dbReference type="InterPro" id="IPR012902">
    <property type="entry name" value="N_methyl_site"/>
</dbReference>
<dbReference type="AlphaFoldDB" id="A0A517TD68"/>
<dbReference type="SUPFAM" id="SSF54523">
    <property type="entry name" value="Pili subunits"/>
    <property type="match status" value="1"/>
</dbReference>
<dbReference type="PROSITE" id="PS00409">
    <property type="entry name" value="PROKAR_NTER_METHYL"/>
    <property type="match status" value="1"/>
</dbReference>
<dbReference type="InterPro" id="IPR045584">
    <property type="entry name" value="Pilin-like"/>
</dbReference>
<dbReference type="OrthoDB" id="255848at2"/>
<keyword evidence="2" id="KW-1133">Transmembrane helix</keyword>
<dbReference type="InterPro" id="IPR011453">
    <property type="entry name" value="DUF1559"/>
</dbReference>
<dbReference type="Pfam" id="PF07963">
    <property type="entry name" value="N_methyl"/>
    <property type="match status" value="1"/>
</dbReference>
<name>A0A517TD68_9PLAN</name>
<dbReference type="PANTHER" id="PTHR30093:SF2">
    <property type="entry name" value="TYPE II SECRETION SYSTEM PROTEIN H"/>
    <property type="match status" value="1"/>
</dbReference>
<evidence type="ECO:0000313" key="5">
    <source>
        <dbReference type="Proteomes" id="UP000319976"/>
    </source>
</evidence>
<protein>
    <recommendedName>
        <fullName evidence="3">DUF1559 domain-containing protein</fullName>
    </recommendedName>
</protein>
<dbReference type="RefSeq" id="WP_145265298.1">
    <property type="nucleotide sequence ID" value="NZ_CP036316.1"/>
</dbReference>
<keyword evidence="5" id="KW-1185">Reference proteome</keyword>
<dbReference type="KEGG" id="chya:V22_35730"/>
<evidence type="ECO:0000256" key="2">
    <source>
        <dbReference type="SAM" id="Phobius"/>
    </source>
</evidence>
<dbReference type="Gene3D" id="3.30.700.10">
    <property type="entry name" value="Glycoprotein, Type 4 Pilin"/>
    <property type="match status" value="1"/>
</dbReference>
<dbReference type="Proteomes" id="UP000319976">
    <property type="component" value="Chromosome"/>
</dbReference>
<evidence type="ECO:0000313" key="4">
    <source>
        <dbReference type="EMBL" id="QDT66308.1"/>
    </source>
</evidence>
<evidence type="ECO:0000256" key="1">
    <source>
        <dbReference type="SAM" id="MobiDB-lite"/>
    </source>
</evidence>
<accession>A0A517TD68</accession>
<evidence type="ECO:0000259" key="3">
    <source>
        <dbReference type="Pfam" id="PF07596"/>
    </source>
</evidence>
<dbReference type="NCBIfam" id="TIGR04294">
    <property type="entry name" value="pre_pil_HX9DG"/>
    <property type="match status" value="1"/>
</dbReference>
<feature type="transmembrane region" description="Helical" evidence="2">
    <location>
        <begin position="12"/>
        <end position="35"/>
    </location>
</feature>
<gene>
    <name evidence="4" type="ORF">V22_35730</name>
</gene>
<reference evidence="4 5" key="1">
    <citation type="submission" date="2019-02" db="EMBL/GenBank/DDBJ databases">
        <title>Deep-cultivation of Planctomycetes and their phenomic and genomic characterization uncovers novel biology.</title>
        <authorList>
            <person name="Wiegand S."/>
            <person name="Jogler M."/>
            <person name="Boedeker C."/>
            <person name="Pinto D."/>
            <person name="Vollmers J."/>
            <person name="Rivas-Marin E."/>
            <person name="Kohn T."/>
            <person name="Peeters S.H."/>
            <person name="Heuer A."/>
            <person name="Rast P."/>
            <person name="Oberbeckmann S."/>
            <person name="Bunk B."/>
            <person name="Jeske O."/>
            <person name="Meyerdierks A."/>
            <person name="Storesund J.E."/>
            <person name="Kallscheuer N."/>
            <person name="Luecker S."/>
            <person name="Lage O.M."/>
            <person name="Pohl T."/>
            <person name="Merkel B.J."/>
            <person name="Hornburger P."/>
            <person name="Mueller R.-W."/>
            <person name="Bruemmer F."/>
            <person name="Labrenz M."/>
            <person name="Spormann A.M."/>
            <person name="Op den Camp H."/>
            <person name="Overmann J."/>
            <person name="Amann R."/>
            <person name="Jetten M.S.M."/>
            <person name="Mascher T."/>
            <person name="Medema M.H."/>
            <person name="Devos D.P."/>
            <person name="Kaster A.-K."/>
            <person name="Ovreas L."/>
            <person name="Rohde M."/>
            <person name="Galperin M.Y."/>
            <person name="Jogler C."/>
        </authorList>
    </citation>
    <scope>NUCLEOTIDE SEQUENCE [LARGE SCALE GENOMIC DNA]</scope>
    <source>
        <strain evidence="4 5">V22</strain>
    </source>
</reference>
<sequence>MLSRSVRSRSGFTLIELLVVIAIIATLIALLLPAVQQAREAARRSQCKNNLKQLGIALHNYHDSHNTLPPGYVDERTDGKTWTSANDNDGHWTWSVFLLPFMEESAAYSILQPGDVFASDAMGAHQDVMQSYFDSFRCPSDSGPQVHNNSDDPGYAISSANGSGGGDRPLAVSNYIVSNNTAYVRLHSATRYESGILGATGAFWRDSRCRFRDITDGLTNTILIGERSYYLGDYRQKAGVLFAIRDVSGNGPGNAPSDRDGDGDTINDEGVDEQSITHTQGLMTTAGSSYFGINPALTTDSPNDRNQSYSSWHIGGAQFLLGDGSVRFISENIDNDQGPENANTVMEMLVHICDGGTVGEF</sequence>
<dbReference type="Pfam" id="PF07596">
    <property type="entry name" value="SBP_bac_10"/>
    <property type="match status" value="1"/>
</dbReference>
<dbReference type="PANTHER" id="PTHR30093">
    <property type="entry name" value="GENERAL SECRETION PATHWAY PROTEIN G"/>
    <property type="match status" value="1"/>
</dbReference>